<evidence type="ECO:0000313" key="5">
    <source>
        <dbReference type="EMBL" id="KAI0493146.1"/>
    </source>
</evidence>
<dbReference type="GO" id="GO:0097550">
    <property type="term" value="C:transcription preinitiation complex"/>
    <property type="evidence" value="ECO:0007669"/>
    <property type="project" value="TreeGrafter"/>
</dbReference>
<dbReference type="SMART" id="SM00385">
    <property type="entry name" value="CYCLIN"/>
    <property type="match status" value="1"/>
</dbReference>
<keyword evidence="2" id="KW-0804">Transcription</keyword>
<comment type="caution">
    <text evidence="5">The sequence shown here is derived from an EMBL/GenBank/DDBJ whole genome shotgun (WGS) entry which is preliminary data.</text>
</comment>
<reference evidence="5" key="1">
    <citation type="journal article" date="2022" name="Front. Genet.">
        <title>Chromosome-Scale Assembly of the Dendrobium nobile Genome Provides Insights Into the Molecular Mechanism of the Biosynthesis of the Medicinal Active Ingredient of Dendrobium.</title>
        <authorList>
            <person name="Xu Q."/>
            <person name="Niu S.-C."/>
            <person name="Li K.-L."/>
            <person name="Zheng P.-J."/>
            <person name="Zhang X.-J."/>
            <person name="Jia Y."/>
            <person name="Liu Y."/>
            <person name="Niu Y.-X."/>
            <person name="Yu L.-H."/>
            <person name="Chen D.-F."/>
            <person name="Zhang G.-Q."/>
        </authorList>
    </citation>
    <scope>NUCLEOTIDE SEQUENCE</scope>
    <source>
        <tissue evidence="5">Leaf</tissue>
    </source>
</reference>
<dbReference type="InterPro" id="IPR013150">
    <property type="entry name" value="TFIIB_cyclin"/>
</dbReference>
<proteinExistence type="predicted"/>
<dbReference type="AlphaFoldDB" id="A0A8T3A9A7"/>
<evidence type="ECO:0000256" key="2">
    <source>
        <dbReference type="ARBA" id="ARBA00023163"/>
    </source>
</evidence>
<dbReference type="Proteomes" id="UP000829196">
    <property type="component" value="Unassembled WGS sequence"/>
</dbReference>
<organism evidence="5 6">
    <name type="scientific">Dendrobium nobile</name>
    <name type="common">Orchid</name>
    <dbReference type="NCBI Taxonomy" id="94219"/>
    <lineage>
        <taxon>Eukaryota</taxon>
        <taxon>Viridiplantae</taxon>
        <taxon>Streptophyta</taxon>
        <taxon>Embryophyta</taxon>
        <taxon>Tracheophyta</taxon>
        <taxon>Spermatophyta</taxon>
        <taxon>Magnoliopsida</taxon>
        <taxon>Liliopsida</taxon>
        <taxon>Asparagales</taxon>
        <taxon>Orchidaceae</taxon>
        <taxon>Epidendroideae</taxon>
        <taxon>Malaxideae</taxon>
        <taxon>Dendrobiinae</taxon>
        <taxon>Dendrobium</taxon>
    </lineage>
</organism>
<evidence type="ECO:0000259" key="4">
    <source>
        <dbReference type="SMART" id="SM00385"/>
    </source>
</evidence>
<protein>
    <recommendedName>
        <fullName evidence="4">Cyclin-like domain-containing protein</fullName>
    </recommendedName>
</protein>
<feature type="compositionally biased region" description="Basic and acidic residues" evidence="3">
    <location>
        <begin position="311"/>
        <end position="322"/>
    </location>
</feature>
<feature type="compositionally biased region" description="Basic and acidic residues" evidence="3">
    <location>
        <begin position="475"/>
        <end position="488"/>
    </location>
</feature>
<dbReference type="InterPro" id="IPR013763">
    <property type="entry name" value="Cyclin-like_dom"/>
</dbReference>
<keyword evidence="6" id="KW-1185">Reference proteome</keyword>
<evidence type="ECO:0000256" key="1">
    <source>
        <dbReference type="ARBA" id="ARBA00023015"/>
    </source>
</evidence>
<dbReference type="Gene3D" id="1.10.472.10">
    <property type="entry name" value="Cyclin-like"/>
    <property type="match status" value="2"/>
</dbReference>
<dbReference type="CDD" id="cd20550">
    <property type="entry name" value="CYCLIN_TFIIB_archaea_like_rpt2"/>
    <property type="match status" value="1"/>
</dbReference>
<feature type="region of interest" description="Disordered" evidence="3">
    <location>
        <begin position="400"/>
        <end position="488"/>
    </location>
</feature>
<dbReference type="GO" id="GO:0017025">
    <property type="term" value="F:TBP-class protein binding"/>
    <property type="evidence" value="ECO:0007669"/>
    <property type="project" value="InterPro"/>
</dbReference>
<evidence type="ECO:0000313" key="6">
    <source>
        <dbReference type="Proteomes" id="UP000829196"/>
    </source>
</evidence>
<dbReference type="Pfam" id="PF00382">
    <property type="entry name" value="TFIIB"/>
    <property type="match status" value="2"/>
</dbReference>
<dbReference type="PRINTS" id="PR00685">
    <property type="entry name" value="TIFACTORIIB"/>
</dbReference>
<dbReference type="PANTHER" id="PTHR11618">
    <property type="entry name" value="TRANSCRIPTION INITIATION FACTOR IIB-RELATED"/>
    <property type="match status" value="1"/>
</dbReference>
<feature type="region of interest" description="Disordered" evidence="3">
    <location>
        <begin position="309"/>
        <end position="356"/>
    </location>
</feature>
<dbReference type="FunFam" id="1.10.472.10:FF:000045">
    <property type="entry name" value="Transcription initiation factor IIB"/>
    <property type="match status" value="1"/>
</dbReference>
<dbReference type="OrthoDB" id="25790at2759"/>
<feature type="compositionally biased region" description="Basic and acidic residues" evidence="3">
    <location>
        <begin position="332"/>
        <end position="346"/>
    </location>
</feature>
<accession>A0A8T3A9A7</accession>
<feature type="compositionally biased region" description="Polar residues" evidence="3">
    <location>
        <begin position="416"/>
        <end position="444"/>
    </location>
</feature>
<dbReference type="GO" id="GO:0070897">
    <property type="term" value="P:transcription preinitiation complex assembly"/>
    <property type="evidence" value="ECO:0007669"/>
    <property type="project" value="InterPro"/>
</dbReference>
<keyword evidence="1" id="KW-0805">Transcription regulation</keyword>
<dbReference type="InterPro" id="IPR000812">
    <property type="entry name" value="TFIIB"/>
</dbReference>
<evidence type="ECO:0000256" key="3">
    <source>
        <dbReference type="SAM" id="MobiDB-lite"/>
    </source>
</evidence>
<feature type="domain" description="Cyclin-like" evidence="4">
    <location>
        <begin position="184"/>
        <end position="265"/>
    </location>
</feature>
<dbReference type="EMBL" id="JAGYWB010000018">
    <property type="protein sequence ID" value="KAI0493146.1"/>
    <property type="molecule type" value="Genomic_DNA"/>
</dbReference>
<name>A0A8T3A9A7_DENNO</name>
<dbReference type="SUPFAM" id="SSF47954">
    <property type="entry name" value="Cyclin-like"/>
    <property type="match status" value="2"/>
</dbReference>
<dbReference type="GO" id="GO:0005634">
    <property type="term" value="C:nucleus"/>
    <property type="evidence" value="ECO:0007669"/>
    <property type="project" value="TreeGrafter"/>
</dbReference>
<sequence length="488" mass="53209">MFFVRCPYCPGTQGRCATTASGRHVTECSSCGRVIEERHTQTHHLFLLQAHDSALPLVTPDLASISLPSCSNDEDPFHPTGFITAFSTWSLEHSPVFARSAYSFAGHLAELERALDSSSSGSGAADPAGPMVSVDHLRAYLQIIDVSSILGLDHDVVDHAFQLFRDCCSATCLRNRSIEALATAALVHAIREAQEPRTLQELAAHIGEVVINKCFCTRRNPISISAAAIYLACQLEDKRKTQAEICKVTGLTEVTLRKVYKELLENWDDLLPPNYTPAVPPEKAFPMTAITSCRSSAAKADLMEISNLPIHQEKDKHQEAKKPGKATDAQDIDFHQAKPKDADLKNTARSNSRASFATNRELYQGGFWHRQFPFGTSSMRTSGEKDQKGDQVIITNETKCSPSNSELRVDKEAAASSASRSMGHGSNTSTQQAANSTRQLSTPSEVLEPSVSRYGKQQVGSDQAFGQQGAGNKSRASDTDASHCRDKK</sequence>
<dbReference type="InterPro" id="IPR036915">
    <property type="entry name" value="Cyclin-like_sf"/>
</dbReference>
<dbReference type="SMR" id="A0A8T3A9A7"/>
<feature type="compositionally biased region" description="Polar residues" evidence="3">
    <location>
        <begin position="347"/>
        <end position="356"/>
    </location>
</feature>
<gene>
    <name evidence="5" type="ORF">KFK09_027422</name>
</gene>
<dbReference type="PANTHER" id="PTHR11618:SF13">
    <property type="entry name" value="TRANSCRIPTION INITIATION FACTOR IIB"/>
    <property type="match status" value="1"/>
</dbReference>